<dbReference type="GO" id="GO:0005507">
    <property type="term" value="F:copper ion binding"/>
    <property type="evidence" value="ECO:0007669"/>
    <property type="project" value="InterPro"/>
</dbReference>
<evidence type="ECO:0000259" key="6">
    <source>
        <dbReference type="Pfam" id="PF01082"/>
    </source>
</evidence>
<accession>A0A1X7U7F5</accession>
<evidence type="ECO:0000256" key="5">
    <source>
        <dbReference type="SAM" id="SignalP"/>
    </source>
</evidence>
<proteinExistence type="predicted"/>
<keyword evidence="2" id="KW-0560">Oxidoreductase</keyword>
<dbReference type="Pfam" id="PF01082">
    <property type="entry name" value="Cu2_monooxygen"/>
    <property type="match status" value="1"/>
</dbReference>
<dbReference type="Gene3D" id="2.60.120.310">
    <property type="entry name" value="Copper type II, ascorbate-dependent monooxygenase, N-terminal domain"/>
    <property type="match status" value="1"/>
</dbReference>
<dbReference type="InParanoid" id="A0A1X7U7F5"/>
<evidence type="ECO:0000256" key="4">
    <source>
        <dbReference type="ARBA" id="ARBA00023033"/>
    </source>
</evidence>
<keyword evidence="1" id="KW-0479">Metal-binding</keyword>
<name>A0A1X7U7F5_AMPQE</name>
<keyword evidence="3" id="KW-0186">Copper</keyword>
<dbReference type="PROSITE" id="PS00084">
    <property type="entry name" value="CU2_MONOOXYGENASE_1"/>
    <property type="match status" value="1"/>
</dbReference>
<organism evidence="7">
    <name type="scientific">Amphimedon queenslandica</name>
    <name type="common">Sponge</name>
    <dbReference type="NCBI Taxonomy" id="400682"/>
    <lineage>
        <taxon>Eukaryota</taxon>
        <taxon>Metazoa</taxon>
        <taxon>Porifera</taxon>
        <taxon>Demospongiae</taxon>
        <taxon>Heteroscleromorpha</taxon>
        <taxon>Haplosclerida</taxon>
        <taxon>Niphatidae</taxon>
        <taxon>Amphimedon</taxon>
    </lineage>
</organism>
<dbReference type="GO" id="GO:0016715">
    <property type="term" value="F:oxidoreductase activity, acting on paired donors, with incorporation or reduction of molecular oxygen, reduced ascorbate as one donor, and incorporation of one atom of oxygen"/>
    <property type="evidence" value="ECO:0007669"/>
    <property type="project" value="InterPro"/>
</dbReference>
<keyword evidence="4" id="KW-0503">Monooxygenase</keyword>
<keyword evidence="5" id="KW-0732">Signal</keyword>
<feature type="signal peptide" evidence="5">
    <location>
        <begin position="1"/>
        <end position="27"/>
    </location>
</feature>
<sequence>RCSLLFLSFLSFFTLLVLLMPPSAVAGGSPESTSTLELIMRPDNPGVEGYYCTYVALPKEESYIVGYEPKMKAGIAHHMLLFGCQNVDETEGRTWL</sequence>
<dbReference type="InterPro" id="IPR000323">
    <property type="entry name" value="Cu2_ascorb_mOase_N"/>
</dbReference>
<dbReference type="AlphaFoldDB" id="A0A1X7U7F5"/>
<protein>
    <recommendedName>
        <fullName evidence="6">Copper type II ascorbate-dependent monooxygenase N-terminal domain-containing protein</fullName>
    </recommendedName>
</protein>
<dbReference type="InterPro" id="IPR036939">
    <property type="entry name" value="Cu2_ascorb_mOase_N_sf"/>
</dbReference>
<dbReference type="SUPFAM" id="SSF49742">
    <property type="entry name" value="PHM/PNGase F"/>
    <property type="match status" value="1"/>
</dbReference>
<evidence type="ECO:0000256" key="2">
    <source>
        <dbReference type="ARBA" id="ARBA00023002"/>
    </source>
</evidence>
<dbReference type="InterPro" id="IPR008977">
    <property type="entry name" value="PHM/PNGase_F_dom_sf"/>
</dbReference>
<dbReference type="EnsemblMetazoa" id="Aqu2.1.23391_001">
    <property type="protein sequence ID" value="Aqu2.1.23391_001"/>
    <property type="gene ID" value="Aqu2.1.23391"/>
</dbReference>
<feature type="domain" description="Copper type II ascorbate-dependent monooxygenase N-terminal" evidence="6">
    <location>
        <begin position="49"/>
        <end position="89"/>
    </location>
</feature>
<dbReference type="InterPro" id="IPR020611">
    <property type="entry name" value="Cu2_ascorb_mOase_CS-1"/>
</dbReference>
<evidence type="ECO:0000313" key="7">
    <source>
        <dbReference type="EnsemblMetazoa" id="Aqu2.1.23391_001"/>
    </source>
</evidence>
<reference evidence="7" key="1">
    <citation type="submission" date="2017-05" db="UniProtKB">
        <authorList>
            <consortium name="EnsemblMetazoa"/>
        </authorList>
    </citation>
    <scope>IDENTIFICATION</scope>
</reference>
<evidence type="ECO:0000256" key="1">
    <source>
        <dbReference type="ARBA" id="ARBA00022723"/>
    </source>
</evidence>
<feature type="chain" id="PRO_5013005164" description="Copper type II ascorbate-dependent monooxygenase N-terminal domain-containing protein" evidence="5">
    <location>
        <begin position="28"/>
        <end position="96"/>
    </location>
</feature>
<evidence type="ECO:0000256" key="3">
    <source>
        <dbReference type="ARBA" id="ARBA00023008"/>
    </source>
</evidence>